<reference evidence="2" key="2">
    <citation type="submission" date="2025-09" db="UniProtKB">
        <authorList>
            <consortium name="Ensembl"/>
        </authorList>
    </citation>
    <scope>IDENTIFICATION</scope>
</reference>
<evidence type="ECO:0000313" key="3">
    <source>
        <dbReference type="Proteomes" id="UP000261540"/>
    </source>
</evidence>
<organism evidence="2 3">
    <name type="scientific">Paramormyrops kingsleyae</name>
    <dbReference type="NCBI Taxonomy" id="1676925"/>
    <lineage>
        <taxon>Eukaryota</taxon>
        <taxon>Metazoa</taxon>
        <taxon>Chordata</taxon>
        <taxon>Craniata</taxon>
        <taxon>Vertebrata</taxon>
        <taxon>Euteleostomi</taxon>
        <taxon>Actinopterygii</taxon>
        <taxon>Neopterygii</taxon>
        <taxon>Teleostei</taxon>
        <taxon>Osteoglossocephala</taxon>
        <taxon>Osteoglossomorpha</taxon>
        <taxon>Osteoglossiformes</taxon>
        <taxon>Mormyridae</taxon>
        <taxon>Paramormyrops</taxon>
    </lineage>
</organism>
<dbReference type="AlphaFoldDB" id="A0A3B3RWV3"/>
<dbReference type="GeneTree" id="ENSGT00950000185064"/>
<reference evidence="2" key="1">
    <citation type="submission" date="2025-08" db="UniProtKB">
        <authorList>
            <consortium name="Ensembl"/>
        </authorList>
    </citation>
    <scope>IDENTIFICATION</scope>
</reference>
<sequence length="85" mass="9283">MKAPLQRSRSRQNINFNPTRAPIGKELNYEPEPHSSAAQSKVPVRREAVGGASWGKERGPEAQSIACSPSMESDVEALLARLRAL</sequence>
<keyword evidence="3" id="KW-1185">Reference proteome</keyword>
<dbReference type="STRING" id="1676925.ENSPKIP00000022974"/>
<evidence type="ECO:0000256" key="1">
    <source>
        <dbReference type="SAM" id="MobiDB-lite"/>
    </source>
</evidence>
<dbReference type="Proteomes" id="UP000261540">
    <property type="component" value="Unplaced"/>
</dbReference>
<proteinExistence type="predicted"/>
<dbReference type="Ensembl" id="ENSPKIT00000003647.1">
    <property type="protein sequence ID" value="ENSPKIP00000022974.1"/>
    <property type="gene ID" value="ENSPKIG00000006781.1"/>
</dbReference>
<name>A0A3B3RWV3_9TELE</name>
<protein>
    <submittedName>
        <fullName evidence="2">Uncharacterized protein</fullName>
    </submittedName>
</protein>
<feature type="region of interest" description="Disordered" evidence="1">
    <location>
        <begin position="1"/>
        <end position="68"/>
    </location>
</feature>
<accession>A0A3B3RWV3</accession>
<evidence type="ECO:0000313" key="2">
    <source>
        <dbReference type="Ensembl" id="ENSPKIP00000022974.1"/>
    </source>
</evidence>